<dbReference type="InterPro" id="IPR016169">
    <property type="entry name" value="FAD-bd_PCMH_sub2"/>
</dbReference>
<dbReference type="GO" id="GO:0016491">
    <property type="term" value="F:oxidoreductase activity"/>
    <property type="evidence" value="ECO:0007669"/>
    <property type="project" value="UniProtKB-KW"/>
</dbReference>
<proteinExistence type="inferred from homology"/>
<comment type="similarity">
    <text evidence="1">Belongs to the oxygen-dependent FAD-linked oxidoreductase family.</text>
</comment>
<dbReference type="AlphaFoldDB" id="A0A1Z1C544"/>
<dbReference type="InterPro" id="IPR016166">
    <property type="entry name" value="FAD-bd_PCMH"/>
</dbReference>
<accession>A0A1Z1C544</accession>
<name>A0A1Z1C544_CLAUC</name>
<dbReference type="PANTHER" id="PTHR42973:SF53">
    <property type="entry name" value="FAD-BINDING PCMH-TYPE DOMAIN-CONTAINING PROTEIN-RELATED"/>
    <property type="match status" value="1"/>
</dbReference>
<evidence type="ECO:0000256" key="1">
    <source>
        <dbReference type="ARBA" id="ARBA00005466"/>
    </source>
</evidence>
<dbReference type="Pfam" id="PF01565">
    <property type="entry name" value="FAD_binding_4"/>
    <property type="match status" value="1"/>
</dbReference>
<evidence type="ECO:0000259" key="5">
    <source>
        <dbReference type="PROSITE" id="PS51387"/>
    </source>
</evidence>
<dbReference type="PROSITE" id="PS51387">
    <property type="entry name" value="FAD_PCMH"/>
    <property type="match status" value="1"/>
</dbReference>
<dbReference type="GO" id="GO:0071949">
    <property type="term" value="F:FAD binding"/>
    <property type="evidence" value="ECO:0007669"/>
    <property type="project" value="InterPro"/>
</dbReference>
<evidence type="ECO:0000256" key="4">
    <source>
        <dbReference type="ARBA" id="ARBA00023002"/>
    </source>
</evidence>
<dbReference type="Gene3D" id="3.40.462.20">
    <property type="match status" value="1"/>
</dbReference>
<organism evidence="6">
    <name type="scientific">Cladonia uncialis subsp. uncialis</name>
    <dbReference type="NCBI Taxonomy" id="180999"/>
    <lineage>
        <taxon>Eukaryota</taxon>
        <taxon>Fungi</taxon>
        <taxon>Dikarya</taxon>
        <taxon>Ascomycota</taxon>
        <taxon>Pezizomycotina</taxon>
        <taxon>Lecanoromycetes</taxon>
        <taxon>OSLEUM clade</taxon>
        <taxon>Lecanoromycetidae</taxon>
        <taxon>Lecanorales</taxon>
        <taxon>Lecanorineae</taxon>
        <taxon>Cladoniaceae</taxon>
        <taxon>Cladonia</taxon>
    </lineage>
</organism>
<dbReference type="Gene3D" id="3.30.465.10">
    <property type="match status" value="1"/>
</dbReference>
<sequence length="489" mass="52100">MLIMCLTLACGVGAQSPLTNAACQLLATQYPQQLYQPGSPSYSNETRSFWSKTTILEPYCVFSPQNANDVAAALVILNSPQTQFAVRGNGHMTVKGAASTNQGVLIALTKLRETTMNPEQTIASVGPGLTWFDVYNWIEPYGKAVLGGRYAPVGVSGYLLGGGISYYSGQYGWAANSVLGYELVTADSKILTVSQTSYTDLFWALKGGSGNFGVVTRFDLATHPGSDVYAGTVTYDSSATTSFVEALEAFVSPGGGIDDPYSAILPNLAIDPQSGEMTANAFVFNNANDTSSFTNFTTLTTLTNTVSRRPYDNFIAESVSSGNRSFRDVFYATGLKASSESIRLIIDTISGDVVAALKDTSASSIALSIQPIGKSWLEAARGAGGDAIDLDPNNGDLIAMNLYVEWSDESDDAVVAQFAQDALGTLDQNSKAASLYYPFVYINDAGMGENPFLLYGTGTSLPTMRAIRQKYDPTGMFQYLQPGGFKLGV</sequence>
<dbReference type="PANTHER" id="PTHR42973">
    <property type="entry name" value="BINDING OXIDOREDUCTASE, PUTATIVE (AFU_ORTHOLOGUE AFUA_1G17690)-RELATED"/>
    <property type="match status" value="1"/>
</dbReference>
<keyword evidence="4" id="KW-0560">Oxidoreductase</keyword>
<dbReference type="Gene3D" id="3.30.43.10">
    <property type="entry name" value="Uridine Diphospho-n-acetylenolpyruvylglucosamine Reductase, domain 2"/>
    <property type="match status" value="1"/>
</dbReference>
<dbReference type="InterPro" id="IPR050416">
    <property type="entry name" value="FAD-linked_Oxidoreductase"/>
</dbReference>
<keyword evidence="3" id="KW-0274">FAD</keyword>
<feature type="domain" description="FAD-binding PCMH-type" evidence="5">
    <location>
        <begin position="54"/>
        <end position="225"/>
    </location>
</feature>
<reference evidence="6" key="1">
    <citation type="submission" date="2016-05" db="EMBL/GenBank/DDBJ databases">
        <title>Lichen genome sequencing reveals its rich biosynthetic potential.</title>
        <authorList>
            <person name="Bertrand R.L."/>
            <person name="Abdel-Hameed M."/>
            <person name="Sorensen J.L."/>
        </authorList>
    </citation>
    <scope>NUCLEOTIDE SEQUENCE</scope>
</reference>
<dbReference type="InterPro" id="IPR006094">
    <property type="entry name" value="Oxid_FAD_bind_N"/>
</dbReference>
<dbReference type="InterPro" id="IPR016167">
    <property type="entry name" value="FAD-bd_PCMH_sub1"/>
</dbReference>
<dbReference type="EMBL" id="MG777486">
    <property type="protein sequence ID" value="AUW30994.1"/>
    <property type="molecule type" value="Genomic_DNA"/>
</dbReference>
<protein>
    <submittedName>
        <fullName evidence="6">Putative oxidoreductase</fullName>
    </submittedName>
</protein>
<evidence type="ECO:0000256" key="3">
    <source>
        <dbReference type="ARBA" id="ARBA00022827"/>
    </source>
</evidence>
<keyword evidence="2" id="KW-0285">Flavoprotein</keyword>
<reference evidence="7" key="2">
    <citation type="submission" date="2017-12" db="EMBL/GenBank/DDBJ databases">
        <title>Genome Sequencing Reveals a Rich Biosynthetic Potential.</title>
        <authorList>
            <person name="Bertrand R.L."/>
            <person name="Abdel-Hameed M.E."/>
            <person name="Sorensen J.L."/>
        </authorList>
    </citation>
    <scope>NUCLEOTIDE SEQUENCE</scope>
</reference>
<dbReference type="InterPro" id="IPR036318">
    <property type="entry name" value="FAD-bd_PCMH-like_sf"/>
</dbReference>
<evidence type="ECO:0000256" key="2">
    <source>
        <dbReference type="ARBA" id="ARBA00022630"/>
    </source>
</evidence>
<dbReference type="EMBL" id="KX264295">
    <property type="protein sequence ID" value="ANM86730.1"/>
    <property type="molecule type" value="Genomic_DNA"/>
</dbReference>
<evidence type="ECO:0000313" key="7">
    <source>
        <dbReference type="EMBL" id="AUW30994.1"/>
    </source>
</evidence>
<dbReference type="SUPFAM" id="SSF56176">
    <property type="entry name" value="FAD-binding/transporter-associated domain-like"/>
    <property type="match status" value="1"/>
</dbReference>
<evidence type="ECO:0000313" key="6">
    <source>
        <dbReference type="EMBL" id="ANM86730.1"/>
    </source>
</evidence>